<organism evidence="3 4">
    <name type="scientific">Amphimedon queenslandica</name>
    <name type="common">Sponge</name>
    <dbReference type="NCBI Taxonomy" id="400682"/>
    <lineage>
        <taxon>Eukaryota</taxon>
        <taxon>Metazoa</taxon>
        <taxon>Porifera</taxon>
        <taxon>Demospongiae</taxon>
        <taxon>Heteroscleromorpha</taxon>
        <taxon>Haplosclerida</taxon>
        <taxon>Niphatidae</taxon>
        <taxon>Amphimedon</taxon>
    </lineage>
</organism>
<dbReference type="EnsemblMetazoa" id="XM_020007653.1">
    <property type="protein sequence ID" value="XP_019863212.1"/>
    <property type="gene ID" value="LOC109592101"/>
</dbReference>
<sequence>MGIGWIGSVLFFSQRLLFIGYIMTIFIAGQGIIIFILYVPLSSNVREAYAKLLKKRLANWSLTRSTVSGDSKKKSTEDNHYTVGSKEVNTIDRSNGLDAEKSKSMA</sequence>
<dbReference type="Gene3D" id="1.20.1070.10">
    <property type="entry name" value="Rhodopsin 7-helix transmembrane proteins"/>
    <property type="match status" value="1"/>
</dbReference>
<reference evidence="4" key="1">
    <citation type="journal article" date="2010" name="Nature">
        <title>The Amphimedon queenslandica genome and the evolution of animal complexity.</title>
        <authorList>
            <person name="Srivastava M."/>
            <person name="Simakov O."/>
            <person name="Chapman J."/>
            <person name="Fahey B."/>
            <person name="Gauthier M.E."/>
            <person name="Mitros T."/>
            <person name="Richards G.S."/>
            <person name="Conaco C."/>
            <person name="Dacre M."/>
            <person name="Hellsten U."/>
            <person name="Larroux C."/>
            <person name="Putnam N.H."/>
            <person name="Stanke M."/>
            <person name="Adamska M."/>
            <person name="Darling A."/>
            <person name="Degnan S.M."/>
            <person name="Oakley T.H."/>
            <person name="Plachetzki D.C."/>
            <person name="Zhai Y."/>
            <person name="Adamski M."/>
            <person name="Calcino A."/>
            <person name="Cummins S.F."/>
            <person name="Goodstein D.M."/>
            <person name="Harris C."/>
            <person name="Jackson D.J."/>
            <person name="Leys S.P."/>
            <person name="Shu S."/>
            <person name="Woodcroft B.J."/>
            <person name="Vervoort M."/>
            <person name="Kosik K.S."/>
            <person name="Manning G."/>
            <person name="Degnan B.M."/>
            <person name="Rokhsar D.S."/>
        </authorList>
    </citation>
    <scope>NUCLEOTIDE SEQUENCE [LARGE SCALE GENOMIC DNA]</scope>
</reference>
<keyword evidence="4" id="KW-1185">Reference proteome</keyword>
<keyword evidence="2" id="KW-0472">Membrane</keyword>
<keyword evidence="2" id="KW-0812">Transmembrane</keyword>
<keyword evidence="2" id="KW-1133">Transmembrane helix</keyword>
<reference evidence="3" key="2">
    <citation type="submission" date="2024-06" db="UniProtKB">
        <authorList>
            <consortium name="EnsemblMetazoa"/>
        </authorList>
    </citation>
    <scope>IDENTIFICATION</scope>
</reference>
<dbReference type="RefSeq" id="XP_019863212.1">
    <property type="nucleotide sequence ID" value="XM_020007653.1"/>
</dbReference>
<dbReference type="Proteomes" id="UP000007879">
    <property type="component" value="Unassembled WGS sequence"/>
</dbReference>
<evidence type="ECO:0000313" key="3">
    <source>
        <dbReference type="EnsemblMetazoa" id="XP_019863212.1"/>
    </source>
</evidence>
<feature type="compositionally biased region" description="Basic and acidic residues" evidence="1">
    <location>
        <begin position="70"/>
        <end position="80"/>
    </location>
</feature>
<proteinExistence type="predicted"/>
<feature type="transmembrane region" description="Helical" evidence="2">
    <location>
        <begin position="18"/>
        <end position="41"/>
    </location>
</feature>
<name>A0AAN0K220_AMPQE</name>
<dbReference type="GeneID" id="109592101"/>
<dbReference type="KEGG" id="aqu:109592101"/>
<accession>A0AAN0K220</accession>
<feature type="region of interest" description="Disordered" evidence="1">
    <location>
        <begin position="64"/>
        <end position="106"/>
    </location>
</feature>
<evidence type="ECO:0000313" key="4">
    <source>
        <dbReference type="Proteomes" id="UP000007879"/>
    </source>
</evidence>
<protein>
    <submittedName>
        <fullName evidence="3">Uncharacterized protein</fullName>
    </submittedName>
</protein>
<evidence type="ECO:0000256" key="2">
    <source>
        <dbReference type="SAM" id="Phobius"/>
    </source>
</evidence>
<dbReference type="AlphaFoldDB" id="A0AAN0K220"/>
<evidence type="ECO:0000256" key="1">
    <source>
        <dbReference type="SAM" id="MobiDB-lite"/>
    </source>
</evidence>